<keyword evidence="3" id="KW-0645">Protease</keyword>
<feature type="transmembrane region" description="Helical" evidence="8">
    <location>
        <begin position="256"/>
        <end position="276"/>
    </location>
</feature>
<protein>
    <submittedName>
        <fullName evidence="9">Exosortase V</fullName>
    </submittedName>
</protein>
<feature type="transmembrane region" description="Helical" evidence="8">
    <location>
        <begin position="222"/>
        <end position="244"/>
    </location>
</feature>
<reference evidence="9 10" key="1">
    <citation type="submission" date="2020-01" db="EMBL/GenBank/DDBJ databases">
        <title>Sphingomonas sp. C33 whole genome sequece.</title>
        <authorList>
            <person name="Park C."/>
        </authorList>
    </citation>
    <scope>NUCLEOTIDE SEQUENCE [LARGE SCALE GENOMIC DNA]</scope>
    <source>
        <strain evidence="9 10">C33</strain>
    </source>
</reference>
<feature type="transmembrane region" description="Helical" evidence="8">
    <location>
        <begin position="74"/>
        <end position="93"/>
    </location>
</feature>
<dbReference type="AlphaFoldDB" id="A0A7Z2NUN3"/>
<dbReference type="NCBIfam" id="NF035943">
    <property type="entry name" value="exosort_XrtV"/>
    <property type="match status" value="1"/>
</dbReference>
<keyword evidence="4 8" id="KW-0812">Transmembrane</keyword>
<evidence type="ECO:0000256" key="2">
    <source>
        <dbReference type="ARBA" id="ARBA00022475"/>
    </source>
</evidence>
<feature type="transmembrane region" description="Helical" evidence="8">
    <location>
        <begin position="192"/>
        <end position="210"/>
    </location>
</feature>
<feature type="transmembrane region" description="Helical" evidence="8">
    <location>
        <begin position="44"/>
        <end position="62"/>
    </location>
</feature>
<dbReference type="GO" id="GO:0006508">
    <property type="term" value="P:proteolysis"/>
    <property type="evidence" value="ECO:0007669"/>
    <property type="project" value="UniProtKB-KW"/>
</dbReference>
<proteinExistence type="predicted"/>
<dbReference type="NCBIfam" id="TIGR04178">
    <property type="entry name" value="exo_archaeo"/>
    <property type="match status" value="1"/>
</dbReference>
<dbReference type="InterPro" id="IPR019127">
    <property type="entry name" value="Exosortase"/>
</dbReference>
<evidence type="ECO:0000256" key="5">
    <source>
        <dbReference type="ARBA" id="ARBA00022801"/>
    </source>
</evidence>
<evidence type="ECO:0000256" key="3">
    <source>
        <dbReference type="ARBA" id="ARBA00022670"/>
    </source>
</evidence>
<dbReference type="RefSeq" id="WP_160592008.1">
    <property type="nucleotide sequence ID" value="NZ_CP047895.1"/>
</dbReference>
<comment type="subcellular location">
    <subcellularLocation>
        <location evidence="1">Cell membrane</location>
        <topology evidence="1">Multi-pass membrane protein</topology>
    </subcellularLocation>
</comment>
<keyword evidence="7 8" id="KW-0472">Membrane</keyword>
<feature type="transmembrane region" description="Helical" evidence="8">
    <location>
        <begin position="128"/>
        <end position="145"/>
    </location>
</feature>
<evidence type="ECO:0000313" key="10">
    <source>
        <dbReference type="Proteomes" id="UP000464468"/>
    </source>
</evidence>
<evidence type="ECO:0000313" key="9">
    <source>
        <dbReference type="EMBL" id="QHL90126.1"/>
    </source>
</evidence>
<keyword evidence="2" id="KW-1003">Cell membrane</keyword>
<keyword evidence="10" id="KW-1185">Reference proteome</keyword>
<dbReference type="NCBIfam" id="TIGR02602">
    <property type="entry name" value="8TM_EpsH"/>
    <property type="match status" value="1"/>
</dbReference>
<dbReference type="GO" id="GO:0008233">
    <property type="term" value="F:peptidase activity"/>
    <property type="evidence" value="ECO:0007669"/>
    <property type="project" value="UniProtKB-KW"/>
</dbReference>
<feature type="transmembrane region" description="Helical" evidence="8">
    <location>
        <begin position="20"/>
        <end position="38"/>
    </location>
</feature>
<evidence type="ECO:0000256" key="4">
    <source>
        <dbReference type="ARBA" id="ARBA00022692"/>
    </source>
</evidence>
<accession>A0A7Z2NUN3</accession>
<dbReference type="EMBL" id="CP047895">
    <property type="protein sequence ID" value="QHL90126.1"/>
    <property type="molecule type" value="Genomic_DNA"/>
</dbReference>
<dbReference type="Pfam" id="PF09721">
    <property type="entry name" value="Exosortase_EpsH"/>
    <property type="match status" value="1"/>
</dbReference>
<organism evidence="9 10">
    <name type="scientific">Sphingomonas changnyeongensis</name>
    <dbReference type="NCBI Taxonomy" id="2698679"/>
    <lineage>
        <taxon>Bacteria</taxon>
        <taxon>Pseudomonadati</taxon>
        <taxon>Pseudomonadota</taxon>
        <taxon>Alphaproteobacteria</taxon>
        <taxon>Sphingomonadales</taxon>
        <taxon>Sphingomonadaceae</taxon>
        <taxon>Sphingomonas</taxon>
    </lineage>
</organism>
<dbReference type="InterPro" id="IPR026392">
    <property type="entry name" value="Exo/Archaeosortase_dom"/>
</dbReference>
<dbReference type="Proteomes" id="UP000464468">
    <property type="component" value="Chromosome"/>
</dbReference>
<evidence type="ECO:0000256" key="8">
    <source>
        <dbReference type="SAM" id="Phobius"/>
    </source>
</evidence>
<keyword evidence="5" id="KW-0378">Hydrolase</keyword>
<evidence type="ECO:0000256" key="1">
    <source>
        <dbReference type="ARBA" id="ARBA00004651"/>
    </source>
</evidence>
<sequence length="292" mass="31636">MSTQALRPAPGLAALLRQHWPLVIGVLALLVPTMVAVARDSWTGETGVHGPIVLATGIWLFARRWAELRAIRRPGSAAGMAALIVPALAVYAFGRAFDFLAIEVLALGGVLLGLFYGFFGLEAARRMWFPLVYLLFVVPIPGWVIDSITGPLKSYVSVSATWLLTHAGYPIVREGVTLYVAQYQLLVEDACAGLNSLISLTAISLFYIYISHNASWRYALFLMLWIVPVALLANLVRVIILVLITYHFGNAAAQGFLHSTAGLVMFATALIGIFLVDSVMSPVRKLLSGGAR</sequence>
<dbReference type="GO" id="GO:0005886">
    <property type="term" value="C:plasma membrane"/>
    <property type="evidence" value="ECO:0007669"/>
    <property type="project" value="UniProtKB-SubCell"/>
</dbReference>
<evidence type="ECO:0000256" key="7">
    <source>
        <dbReference type="ARBA" id="ARBA00023136"/>
    </source>
</evidence>
<name>A0A7Z2NUN3_9SPHN</name>
<keyword evidence="6 8" id="KW-1133">Transmembrane helix</keyword>
<evidence type="ECO:0000256" key="6">
    <source>
        <dbReference type="ARBA" id="ARBA00022989"/>
    </source>
</evidence>
<dbReference type="InterPro" id="IPR013426">
    <property type="entry name" value="EpsH-like"/>
</dbReference>
<gene>
    <name evidence="9" type="primary">xrtV</name>
    <name evidence="9" type="ORF">GVO57_03855</name>
</gene>
<feature type="transmembrane region" description="Helical" evidence="8">
    <location>
        <begin position="99"/>
        <end position="121"/>
    </location>
</feature>
<dbReference type="KEGG" id="schy:GVO57_03855"/>